<dbReference type="OrthoDB" id="10014281at2"/>
<keyword evidence="1" id="KW-1133">Transmembrane helix</keyword>
<dbReference type="AlphaFoldDB" id="A0A085ZFP7"/>
<organism evidence="2 3">
    <name type="scientific">Flavobacterium reichenbachii</name>
    <dbReference type="NCBI Taxonomy" id="362418"/>
    <lineage>
        <taxon>Bacteria</taxon>
        <taxon>Pseudomonadati</taxon>
        <taxon>Bacteroidota</taxon>
        <taxon>Flavobacteriia</taxon>
        <taxon>Flavobacteriales</taxon>
        <taxon>Flavobacteriaceae</taxon>
        <taxon>Flavobacterium</taxon>
    </lineage>
</organism>
<dbReference type="EMBL" id="JPRL01000002">
    <property type="protein sequence ID" value="KFF03261.1"/>
    <property type="molecule type" value="Genomic_DNA"/>
</dbReference>
<feature type="transmembrane region" description="Helical" evidence="1">
    <location>
        <begin position="48"/>
        <end position="73"/>
    </location>
</feature>
<name>A0A085ZFP7_9FLAO</name>
<evidence type="ECO:0000313" key="3">
    <source>
        <dbReference type="Proteomes" id="UP000028715"/>
    </source>
</evidence>
<dbReference type="Proteomes" id="UP000028715">
    <property type="component" value="Unassembled WGS sequence"/>
</dbReference>
<keyword evidence="1" id="KW-0472">Membrane</keyword>
<accession>A0A085ZFP7</accession>
<evidence type="ECO:0000313" key="2">
    <source>
        <dbReference type="EMBL" id="KFF03261.1"/>
    </source>
</evidence>
<feature type="transmembrane region" description="Helical" evidence="1">
    <location>
        <begin position="80"/>
        <end position="101"/>
    </location>
</feature>
<protein>
    <submittedName>
        <fullName evidence="2">Uncharacterized protein</fullName>
    </submittedName>
</protein>
<keyword evidence="1" id="KW-0812">Transmembrane</keyword>
<feature type="transmembrane region" description="Helical" evidence="1">
    <location>
        <begin position="113"/>
        <end position="131"/>
    </location>
</feature>
<comment type="caution">
    <text evidence="2">The sequence shown here is derived from an EMBL/GenBank/DDBJ whole genome shotgun (WGS) entry which is preliminary data.</text>
</comment>
<sequence length="142" mass="16261">MKISKTILEIILPITIGTIIFISYFLIIEKLTSEPELEPCERYELSSIVYLIFAFGIILISSLYQIIVGNWILRRNKNKFMLNIVNSIIFGAFFTVIFTGMEVFNGKAIEVEFCTGFFLVMVILGLIFSVLKSVFEKLLNKV</sequence>
<keyword evidence="3" id="KW-1185">Reference proteome</keyword>
<reference evidence="2 3" key="1">
    <citation type="submission" date="2014-07" db="EMBL/GenBank/DDBJ databases">
        <title>Genome of Flavobacterium reichenbachii LMG 25512.</title>
        <authorList>
            <person name="Stropko S.J."/>
            <person name="Pipes S.E."/>
            <person name="Newman J.D."/>
        </authorList>
    </citation>
    <scope>NUCLEOTIDE SEQUENCE [LARGE SCALE GENOMIC DNA]</scope>
    <source>
        <strain evidence="2 3">LMG 25512</strain>
    </source>
</reference>
<gene>
    <name evidence="2" type="ORF">IW19_20395</name>
</gene>
<proteinExistence type="predicted"/>
<dbReference type="RefSeq" id="WP_035688667.1">
    <property type="nucleotide sequence ID" value="NZ_JPRL01000002.1"/>
</dbReference>
<feature type="transmembrane region" description="Helical" evidence="1">
    <location>
        <begin position="7"/>
        <end position="28"/>
    </location>
</feature>
<evidence type="ECO:0000256" key="1">
    <source>
        <dbReference type="SAM" id="Phobius"/>
    </source>
</evidence>